<evidence type="ECO:0000313" key="9">
    <source>
        <dbReference type="Proteomes" id="UP000261055"/>
    </source>
</evidence>
<evidence type="ECO:0000313" key="14">
    <source>
        <dbReference type="Proteomes" id="UP000285652"/>
    </source>
</evidence>
<dbReference type="AlphaFoldDB" id="A0A3E4F842"/>
<dbReference type="Proteomes" id="UP000284742">
    <property type="component" value="Unassembled WGS sequence"/>
</dbReference>
<dbReference type="EMBL" id="QSHK01000015">
    <property type="protein sequence ID" value="RHC03258.1"/>
    <property type="molecule type" value="Genomic_DNA"/>
</dbReference>
<dbReference type="EMBL" id="QSOI01000004">
    <property type="protein sequence ID" value="RGI85285.1"/>
    <property type="molecule type" value="Genomic_DNA"/>
</dbReference>
<dbReference type="Proteomes" id="UP000260664">
    <property type="component" value="Unassembled WGS sequence"/>
</dbReference>
<proteinExistence type="predicted"/>
<dbReference type="EMBL" id="QSFS01000019">
    <property type="protein sequence ID" value="RHA66388.1"/>
    <property type="molecule type" value="Genomic_DNA"/>
</dbReference>
<dbReference type="Proteomes" id="UP000285652">
    <property type="component" value="Unassembled WGS sequence"/>
</dbReference>
<name>A0A3E4F842_9FIRM</name>
<evidence type="ECO:0000313" key="5">
    <source>
        <dbReference type="EMBL" id="RHC03258.1"/>
    </source>
</evidence>
<evidence type="ECO:0000313" key="11">
    <source>
        <dbReference type="Proteomes" id="UP000284152"/>
    </source>
</evidence>
<sequence>MIFTSASASGYDENITLIGITAEKGEVIRIGDTITIPMNDHTFEQREIIDMYRDWKKWKKGKDLFYEIKEGEWAECIIQNIPAGRIHTINSPYDEEILEHLEDWVCS</sequence>
<gene>
    <name evidence="6" type="ORF">DW054_12515</name>
    <name evidence="5" type="ORF">DW860_14835</name>
    <name evidence="4" type="ORF">DW924_14045</name>
    <name evidence="3" type="ORF">DWX53_12050</name>
    <name evidence="7" type="ORF">DWZ24_02395</name>
    <name evidence="2" type="ORF">DXB12_15130</name>
    <name evidence="1" type="ORF">DXD84_04100</name>
</gene>
<dbReference type="EMBL" id="QRNS01000022">
    <property type="protein sequence ID" value="RHK61384.1"/>
    <property type="molecule type" value="Genomic_DNA"/>
</dbReference>
<dbReference type="Proteomes" id="UP000285642">
    <property type="component" value="Unassembled WGS sequence"/>
</dbReference>
<evidence type="ECO:0000313" key="8">
    <source>
        <dbReference type="Proteomes" id="UP000260664"/>
    </source>
</evidence>
<dbReference type="EMBL" id="QRQQ01000001">
    <property type="protein sequence ID" value="RHN19399.1"/>
    <property type="molecule type" value="Genomic_DNA"/>
</dbReference>
<evidence type="ECO:0000313" key="12">
    <source>
        <dbReference type="Proteomes" id="UP000284742"/>
    </source>
</evidence>
<dbReference type="RefSeq" id="WP_117494559.1">
    <property type="nucleotide sequence ID" value="NZ_AP031430.1"/>
</dbReference>
<comment type="caution">
    <text evidence="1">The sequence shown here is derived from an EMBL/GenBank/DDBJ whole genome shotgun (WGS) entry which is preliminary data.</text>
</comment>
<evidence type="ECO:0000313" key="7">
    <source>
        <dbReference type="EMBL" id="RHN19399.1"/>
    </source>
</evidence>
<evidence type="ECO:0000313" key="3">
    <source>
        <dbReference type="EMBL" id="RGT07544.1"/>
    </source>
</evidence>
<protein>
    <submittedName>
        <fullName evidence="1">Uncharacterized protein</fullName>
    </submittedName>
</protein>
<dbReference type="Proteomes" id="UP000261055">
    <property type="component" value="Unassembled WGS sequence"/>
</dbReference>
<dbReference type="EMBL" id="QSVQ01000024">
    <property type="protein sequence ID" value="RGO47063.1"/>
    <property type="molecule type" value="Genomic_DNA"/>
</dbReference>
<keyword evidence="9" id="KW-1185">Reference proteome</keyword>
<accession>A0A3E4F842</accession>
<dbReference type="EMBL" id="QRWH01000013">
    <property type="protein sequence ID" value="RGT07544.1"/>
    <property type="molecule type" value="Genomic_DNA"/>
</dbReference>
<evidence type="ECO:0000313" key="4">
    <source>
        <dbReference type="EMBL" id="RHA66388.1"/>
    </source>
</evidence>
<dbReference type="Proteomes" id="UP000284152">
    <property type="component" value="Unassembled WGS sequence"/>
</dbReference>
<dbReference type="Proteomes" id="UP000283630">
    <property type="component" value="Unassembled WGS sequence"/>
</dbReference>
<organism evidence="1 8">
    <name type="scientific">Dorea formicigenerans</name>
    <dbReference type="NCBI Taxonomy" id="39486"/>
    <lineage>
        <taxon>Bacteria</taxon>
        <taxon>Bacillati</taxon>
        <taxon>Bacillota</taxon>
        <taxon>Clostridia</taxon>
        <taxon>Lachnospirales</taxon>
        <taxon>Lachnospiraceae</taxon>
        <taxon>Dorea</taxon>
    </lineage>
</organism>
<reference evidence="8 9" key="1">
    <citation type="submission" date="2018-08" db="EMBL/GenBank/DDBJ databases">
        <title>A genome reference for cultivated species of the human gut microbiota.</title>
        <authorList>
            <person name="Zou Y."/>
            <person name="Xue W."/>
            <person name="Luo G."/>
        </authorList>
    </citation>
    <scope>NUCLEOTIDE SEQUENCE [LARGE SCALE GENOMIC DNA]</scope>
    <source>
        <strain evidence="3 10">AF19-4AC</strain>
        <strain evidence="7 14">AF31-13BH</strain>
        <strain evidence="6 11">AF42-21</strain>
        <strain evidence="5 12">AM37-5</strain>
        <strain evidence="4 13">AM42-8</strain>
        <strain evidence="2 9">OM02-12</strain>
        <strain evidence="1 8">TM09-19AC</strain>
    </source>
</reference>
<evidence type="ECO:0000313" key="13">
    <source>
        <dbReference type="Proteomes" id="UP000285642"/>
    </source>
</evidence>
<evidence type="ECO:0000313" key="10">
    <source>
        <dbReference type="Proteomes" id="UP000283630"/>
    </source>
</evidence>
<evidence type="ECO:0000313" key="2">
    <source>
        <dbReference type="EMBL" id="RGO47063.1"/>
    </source>
</evidence>
<evidence type="ECO:0000313" key="6">
    <source>
        <dbReference type="EMBL" id="RHK61384.1"/>
    </source>
</evidence>
<evidence type="ECO:0000313" key="1">
    <source>
        <dbReference type="EMBL" id="RGI85285.1"/>
    </source>
</evidence>